<sequence>MVPITFRCKEPVPSDRISRITSPPALSLGLGKDIWTLRPDKITEFLKLVFVTQIFYISGLCLIKASIIFFYLRIFPSVRFRRVVWATQGFNILLAVLYLILTFTQCDPLPLYWTGWDGQQAGACRDFNKLVLSHVGFNMALDVWMLALPLTQLYKLNMRLRKKIGIILMFSVGIFLTAVSAIRIQTVVHFATTNNITFGALWVYVWSFIELCVGVFVACMPSAGQLWRSVIRQAKTLSTTSSTKAEFKSAGSIPSLPKRKTNSQDVVLVLGSAGGARLGG</sequence>
<evidence type="ECO:0000259" key="7">
    <source>
        <dbReference type="Pfam" id="PF20684"/>
    </source>
</evidence>
<dbReference type="InterPro" id="IPR052337">
    <property type="entry name" value="SAT4-like"/>
</dbReference>
<dbReference type="PANTHER" id="PTHR33048">
    <property type="entry name" value="PTH11-LIKE INTEGRAL MEMBRANE PROTEIN (AFU_ORTHOLOGUE AFUA_5G11245)"/>
    <property type="match status" value="1"/>
</dbReference>
<evidence type="ECO:0000313" key="9">
    <source>
        <dbReference type="Proteomes" id="UP000654918"/>
    </source>
</evidence>
<proteinExistence type="inferred from homology"/>
<feature type="transmembrane region" description="Helical" evidence="6">
    <location>
        <begin position="166"/>
        <end position="184"/>
    </location>
</feature>
<dbReference type="EMBL" id="WIGO01000360">
    <property type="protein sequence ID" value="KAF6815278.1"/>
    <property type="molecule type" value="Genomic_DNA"/>
</dbReference>
<evidence type="ECO:0000256" key="6">
    <source>
        <dbReference type="SAM" id="Phobius"/>
    </source>
</evidence>
<accession>A0A8H6JLY9</accession>
<comment type="subcellular location">
    <subcellularLocation>
        <location evidence="1">Membrane</location>
        <topology evidence="1">Multi-pass membrane protein</topology>
    </subcellularLocation>
</comment>
<evidence type="ECO:0000256" key="1">
    <source>
        <dbReference type="ARBA" id="ARBA00004141"/>
    </source>
</evidence>
<dbReference type="Pfam" id="PF20684">
    <property type="entry name" value="Fung_rhodopsin"/>
    <property type="match status" value="1"/>
</dbReference>
<keyword evidence="2 6" id="KW-0812">Transmembrane</keyword>
<evidence type="ECO:0000256" key="4">
    <source>
        <dbReference type="ARBA" id="ARBA00023136"/>
    </source>
</evidence>
<feature type="transmembrane region" description="Helical" evidence="6">
    <location>
        <begin position="135"/>
        <end position="154"/>
    </location>
</feature>
<gene>
    <name evidence="8" type="ORF">CPLU01_14184</name>
</gene>
<feature type="domain" description="Rhodopsin" evidence="7">
    <location>
        <begin position="26"/>
        <end position="227"/>
    </location>
</feature>
<dbReference type="Proteomes" id="UP000654918">
    <property type="component" value="Unassembled WGS sequence"/>
</dbReference>
<dbReference type="PANTHER" id="PTHR33048:SF143">
    <property type="entry name" value="EXTRACELLULAR MEMBRANE PROTEIN CFEM DOMAIN-CONTAINING PROTEIN-RELATED"/>
    <property type="match status" value="1"/>
</dbReference>
<dbReference type="InterPro" id="IPR049326">
    <property type="entry name" value="Rhodopsin_dom_fungi"/>
</dbReference>
<evidence type="ECO:0000256" key="3">
    <source>
        <dbReference type="ARBA" id="ARBA00022989"/>
    </source>
</evidence>
<comment type="similarity">
    <text evidence="5">Belongs to the SAT4 family.</text>
</comment>
<keyword evidence="4 6" id="KW-0472">Membrane</keyword>
<feature type="transmembrane region" description="Helical" evidence="6">
    <location>
        <begin position="83"/>
        <end position="103"/>
    </location>
</feature>
<evidence type="ECO:0000313" key="8">
    <source>
        <dbReference type="EMBL" id="KAF6815278.1"/>
    </source>
</evidence>
<reference evidence="8" key="1">
    <citation type="journal article" date="2020" name="Phytopathology">
        <title>Genome Sequence Resources of Colletotrichum truncatum, C. plurivorum, C. musicola, and C. sojae: Four Species Pathogenic to Soybean (Glycine max).</title>
        <authorList>
            <person name="Rogerio F."/>
            <person name="Boufleur T.R."/>
            <person name="Ciampi-Guillardi M."/>
            <person name="Sukno S.A."/>
            <person name="Thon M.R."/>
            <person name="Massola Junior N.S."/>
            <person name="Baroncelli R."/>
        </authorList>
    </citation>
    <scope>NUCLEOTIDE SEQUENCE</scope>
    <source>
        <strain evidence="8">LFN00145</strain>
    </source>
</reference>
<evidence type="ECO:0000256" key="2">
    <source>
        <dbReference type="ARBA" id="ARBA00022692"/>
    </source>
</evidence>
<organism evidence="8 9">
    <name type="scientific">Colletotrichum plurivorum</name>
    <dbReference type="NCBI Taxonomy" id="2175906"/>
    <lineage>
        <taxon>Eukaryota</taxon>
        <taxon>Fungi</taxon>
        <taxon>Dikarya</taxon>
        <taxon>Ascomycota</taxon>
        <taxon>Pezizomycotina</taxon>
        <taxon>Sordariomycetes</taxon>
        <taxon>Hypocreomycetidae</taxon>
        <taxon>Glomerellales</taxon>
        <taxon>Glomerellaceae</taxon>
        <taxon>Colletotrichum</taxon>
        <taxon>Colletotrichum orchidearum species complex</taxon>
    </lineage>
</organism>
<feature type="transmembrane region" description="Helical" evidence="6">
    <location>
        <begin position="196"/>
        <end position="219"/>
    </location>
</feature>
<comment type="caution">
    <text evidence="8">The sequence shown here is derived from an EMBL/GenBank/DDBJ whole genome shotgun (WGS) entry which is preliminary data.</text>
</comment>
<protein>
    <submittedName>
        <fullName evidence="8">CFEM domain-containing protein</fullName>
    </submittedName>
</protein>
<dbReference type="GO" id="GO:0016020">
    <property type="term" value="C:membrane"/>
    <property type="evidence" value="ECO:0007669"/>
    <property type="project" value="UniProtKB-SubCell"/>
</dbReference>
<feature type="transmembrane region" description="Helical" evidence="6">
    <location>
        <begin position="45"/>
        <end position="71"/>
    </location>
</feature>
<name>A0A8H6JLY9_9PEZI</name>
<keyword evidence="9" id="KW-1185">Reference proteome</keyword>
<dbReference type="AlphaFoldDB" id="A0A8H6JLY9"/>
<evidence type="ECO:0000256" key="5">
    <source>
        <dbReference type="ARBA" id="ARBA00038359"/>
    </source>
</evidence>
<keyword evidence="3 6" id="KW-1133">Transmembrane helix</keyword>